<protein>
    <recommendedName>
        <fullName evidence="4">DUF4350 domain-containing protein</fullName>
    </recommendedName>
</protein>
<evidence type="ECO:0000313" key="2">
    <source>
        <dbReference type="EMBL" id="OUR76811.1"/>
    </source>
</evidence>
<reference evidence="3" key="1">
    <citation type="journal article" date="2017" name="Proc. Natl. Acad. Sci. U.S.A.">
        <title>Simulation of Deepwater Horizon oil plume reveals substrate specialization within a complex community of hydrocarbon degraders.</title>
        <authorList>
            <person name="Hu P."/>
            <person name="Dubinsky E.A."/>
            <person name="Probst A.J."/>
            <person name="Wang J."/>
            <person name="Sieber C.M.K."/>
            <person name="Tom L.M."/>
            <person name="Gardinali P."/>
            <person name="Banfield J.F."/>
            <person name="Atlas R.M."/>
            <person name="Andersen G.L."/>
        </authorList>
    </citation>
    <scope>NUCLEOTIDE SEQUENCE [LARGE SCALE GENOMIC DNA]</scope>
</reference>
<dbReference type="Proteomes" id="UP000243053">
    <property type="component" value="Unassembled WGS sequence"/>
</dbReference>
<keyword evidence="1" id="KW-0732">Signal</keyword>
<accession>A0A1Y5E205</accession>
<gene>
    <name evidence="2" type="ORF">A9Q75_16060</name>
</gene>
<dbReference type="InterPro" id="IPR029062">
    <property type="entry name" value="Class_I_gatase-like"/>
</dbReference>
<proteinExistence type="predicted"/>
<sequence>MKLICKTILLGLFLVGLSSCSDSDQQPDPDFIPKNTKTSFSELNSPIVLIDEAHNNFLTTNGRYKPFSQVLSSDGYTVRPSKEKFTLEYLKQADILVIANALDKNRRDWAPPFGDAFETGEVEVVKQWVSQGGSLFLVADHTPFPKVIERLSAAFGFEFSNGHVRDAVFRLDDNSLMDHSITKGSPHSERITQVKTFGGSAFQIPEGAKPLLILGKGATSLVPDIPFQVNAQTPRVSMSGWYQGAVLEVGEGRVAVFSEGMAFSSQLIVSTGKKHGLVSGGAEQNEQFLLNVMHWLSKIM</sequence>
<feature type="signal peptide" evidence="1">
    <location>
        <begin position="1"/>
        <end position="21"/>
    </location>
</feature>
<feature type="chain" id="PRO_5012373325" description="DUF4350 domain-containing protein" evidence="1">
    <location>
        <begin position="22"/>
        <end position="300"/>
    </location>
</feature>
<comment type="caution">
    <text evidence="2">The sequence shown here is derived from an EMBL/GenBank/DDBJ whole genome shotgun (WGS) entry which is preliminary data.</text>
</comment>
<dbReference type="EMBL" id="MAAF01000096">
    <property type="protein sequence ID" value="OUR76811.1"/>
    <property type="molecule type" value="Genomic_DNA"/>
</dbReference>
<evidence type="ECO:0000313" key="3">
    <source>
        <dbReference type="Proteomes" id="UP000243053"/>
    </source>
</evidence>
<dbReference type="AlphaFoldDB" id="A0A1Y5E205"/>
<dbReference type="SUPFAM" id="SSF52317">
    <property type="entry name" value="Class I glutamine amidotransferase-like"/>
    <property type="match status" value="1"/>
</dbReference>
<name>A0A1Y5E205_COLPS</name>
<dbReference type="PROSITE" id="PS51257">
    <property type="entry name" value="PROKAR_LIPOPROTEIN"/>
    <property type="match status" value="1"/>
</dbReference>
<evidence type="ECO:0008006" key="4">
    <source>
        <dbReference type="Google" id="ProtNLM"/>
    </source>
</evidence>
<organism evidence="2 3">
    <name type="scientific">Colwellia psychrerythraea</name>
    <name type="common">Vibrio psychroerythus</name>
    <dbReference type="NCBI Taxonomy" id="28229"/>
    <lineage>
        <taxon>Bacteria</taxon>
        <taxon>Pseudomonadati</taxon>
        <taxon>Pseudomonadota</taxon>
        <taxon>Gammaproteobacteria</taxon>
        <taxon>Alteromonadales</taxon>
        <taxon>Colwelliaceae</taxon>
        <taxon>Colwellia</taxon>
    </lineage>
</organism>
<evidence type="ECO:0000256" key="1">
    <source>
        <dbReference type="SAM" id="SignalP"/>
    </source>
</evidence>